<protein>
    <submittedName>
        <fullName evidence="3">Putative membrane protein</fullName>
    </submittedName>
</protein>
<dbReference type="InterPro" id="IPR051311">
    <property type="entry name" value="DedA_domain"/>
</dbReference>
<gene>
    <name evidence="3" type="ORF">UV09_C0028G0003</name>
</gene>
<accession>A0A0G1C826</accession>
<name>A0A0G1C826_9BACT</name>
<dbReference type="EMBL" id="LCDD01000028">
    <property type="protein sequence ID" value="KKS45783.1"/>
    <property type="molecule type" value="Genomic_DNA"/>
</dbReference>
<dbReference type="PANTHER" id="PTHR42709">
    <property type="entry name" value="ALKALINE PHOSPHATASE LIKE PROTEIN"/>
    <property type="match status" value="1"/>
</dbReference>
<sequence>MKTLAKNKTKKVDWKRIGEGNLFRLVILLVSGFLLYLLWINKDDLRDLESLGFIGIFIINFISNATIFLPAPGGFSVFFGGAIWNPLLVGIVSGIGAAMGELFAYFLGYGGRGILHLIEKSGKWVKILEGFFHRAGFITTLIYSVLPIPFFDVLGIIAGAVNYPVWKFFLAVLAGRIIRNIVIALTGAKFLNQ</sequence>
<reference evidence="3 4" key="1">
    <citation type="journal article" date="2015" name="Nature">
        <title>rRNA introns, odd ribosomes, and small enigmatic genomes across a large radiation of phyla.</title>
        <authorList>
            <person name="Brown C.T."/>
            <person name="Hug L.A."/>
            <person name="Thomas B.C."/>
            <person name="Sharon I."/>
            <person name="Castelle C.J."/>
            <person name="Singh A."/>
            <person name="Wilkins M.J."/>
            <person name="Williams K.H."/>
            <person name="Banfield J.F."/>
        </authorList>
    </citation>
    <scope>NUCLEOTIDE SEQUENCE [LARGE SCALE GENOMIC DNA]</scope>
</reference>
<proteinExistence type="predicted"/>
<feature type="transmembrane region" description="Helical" evidence="1">
    <location>
        <begin position="51"/>
        <end position="71"/>
    </location>
</feature>
<dbReference type="Proteomes" id="UP000034320">
    <property type="component" value="Unassembled WGS sequence"/>
</dbReference>
<feature type="transmembrane region" description="Helical" evidence="1">
    <location>
        <begin position="141"/>
        <end position="161"/>
    </location>
</feature>
<feature type="transmembrane region" description="Helical" evidence="1">
    <location>
        <begin position="83"/>
        <end position="107"/>
    </location>
</feature>
<keyword evidence="1" id="KW-1133">Transmembrane helix</keyword>
<dbReference type="Pfam" id="PF09335">
    <property type="entry name" value="VTT_dom"/>
    <property type="match status" value="1"/>
</dbReference>
<dbReference type="AlphaFoldDB" id="A0A0G1C826"/>
<evidence type="ECO:0000259" key="2">
    <source>
        <dbReference type="Pfam" id="PF09335"/>
    </source>
</evidence>
<dbReference type="GO" id="GO:0005886">
    <property type="term" value="C:plasma membrane"/>
    <property type="evidence" value="ECO:0007669"/>
    <property type="project" value="TreeGrafter"/>
</dbReference>
<keyword evidence="1" id="KW-0472">Membrane</keyword>
<dbReference type="InterPro" id="IPR032816">
    <property type="entry name" value="VTT_dom"/>
</dbReference>
<comment type="caution">
    <text evidence="3">The sequence shown here is derived from an EMBL/GenBank/DDBJ whole genome shotgun (WGS) entry which is preliminary data.</text>
</comment>
<evidence type="ECO:0000256" key="1">
    <source>
        <dbReference type="SAM" id="Phobius"/>
    </source>
</evidence>
<evidence type="ECO:0000313" key="3">
    <source>
        <dbReference type="EMBL" id="KKS45783.1"/>
    </source>
</evidence>
<evidence type="ECO:0000313" key="4">
    <source>
        <dbReference type="Proteomes" id="UP000034320"/>
    </source>
</evidence>
<organism evidence="3 4">
    <name type="scientific">Candidatus Gottesmanbacteria bacterium GW2011_GWA2_42_18</name>
    <dbReference type="NCBI Taxonomy" id="1618442"/>
    <lineage>
        <taxon>Bacteria</taxon>
        <taxon>Candidatus Gottesmaniibacteriota</taxon>
    </lineage>
</organism>
<feature type="transmembrane region" description="Helical" evidence="1">
    <location>
        <begin position="168"/>
        <end position="191"/>
    </location>
</feature>
<keyword evidence="1" id="KW-0812">Transmembrane</keyword>
<feature type="transmembrane region" description="Helical" evidence="1">
    <location>
        <begin position="21"/>
        <end position="39"/>
    </location>
</feature>
<feature type="domain" description="VTT" evidence="2">
    <location>
        <begin position="72"/>
        <end position="188"/>
    </location>
</feature>
<dbReference type="PANTHER" id="PTHR42709:SF10">
    <property type="entry name" value="SNARE ASSOCIATED GOLGI PROTEIN"/>
    <property type="match status" value="1"/>
</dbReference>